<evidence type="ECO:0000313" key="1">
    <source>
        <dbReference type="EMBL" id="WAC09777.1"/>
    </source>
</evidence>
<protein>
    <submittedName>
        <fullName evidence="1">Uncharacterized protein</fullName>
    </submittedName>
</protein>
<name>A0A9E8N8C2_9BACT</name>
<accession>A0A9E8N8C2</accession>
<gene>
    <name evidence="1" type="ORF">ON006_18685</name>
</gene>
<dbReference type="KEGG" id="dpf:ON006_18685"/>
<sequence>MLNYGFEVELNSEHLCTAGIDTQHYVITCILSSIMRKDEETQEIGIVIGGLNSVTNDSLEWSNKLLGMGDVITIKVVDKNFDPPLKMNTSSDKDFILNQKIKYYYRLKEELKEYLDR</sequence>
<dbReference type="RefSeq" id="WP_244820891.1">
    <property type="nucleotide sequence ID" value="NZ_CP112998.1"/>
</dbReference>
<keyword evidence="2" id="KW-1185">Reference proteome</keyword>
<proteinExistence type="predicted"/>
<dbReference type="EMBL" id="CP112998">
    <property type="protein sequence ID" value="WAC09777.1"/>
    <property type="molecule type" value="Genomic_DNA"/>
</dbReference>
<reference evidence="1" key="1">
    <citation type="submission" date="2022-11" db="EMBL/GenBank/DDBJ databases">
        <title>Dyadobacter pollutisoli sp. nov., isolated from plastic dumped soil.</title>
        <authorList>
            <person name="Kim J.M."/>
            <person name="Kim K.R."/>
            <person name="Lee J.K."/>
            <person name="Hao L."/>
            <person name="Jeon C.O."/>
        </authorList>
    </citation>
    <scope>NUCLEOTIDE SEQUENCE</scope>
    <source>
        <strain evidence="1">U1</strain>
    </source>
</reference>
<dbReference type="AlphaFoldDB" id="A0A9E8N8C2"/>
<evidence type="ECO:0000313" key="2">
    <source>
        <dbReference type="Proteomes" id="UP001164653"/>
    </source>
</evidence>
<dbReference type="Proteomes" id="UP001164653">
    <property type="component" value="Chromosome"/>
</dbReference>
<organism evidence="1 2">
    <name type="scientific">Dyadobacter pollutisoli</name>
    <dbReference type="NCBI Taxonomy" id="2910158"/>
    <lineage>
        <taxon>Bacteria</taxon>
        <taxon>Pseudomonadati</taxon>
        <taxon>Bacteroidota</taxon>
        <taxon>Cytophagia</taxon>
        <taxon>Cytophagales</taxon>
        <taxon>Spirosomataceae</taxon>
        <taxon>Dyadobacter</taxon>
    </lineage>
</organism>